<dbReference type="EMBL" id="CP165647">
    <property type="protein sequence ID" value="XDU61456.1"/>
    <property type="molecule type" value="Genomic_DNA"/>
</dbReference>
<sequence>MWDGLKQIIYEFRQPKEVREKTRKYIKSKGKKMIDEANEDSSSYVCAGARVVCSESHSIAADGDVIVFNPIHASVFFDIKRIMGTTADIKGENFIFLGKIVCDLREDKSCALNREIGSLCWEGYSKLQISEENALLENTYAECPDGGLVRFFTKGQDSEFISFVSSYIDSNQGRLVKTVYTSVTLYKSGVDVGMAVAEKSVIKFVPAGVEFLGGTRSLITTTTGVDFCYEAGYAYMKKRNEEDKKKMDQKGAKTCDFVENATSVFSLGTDSADFIANKNK</sequence>
<dbReference type="AlphaFoldDB" id="A0AB39V1Y9"/>
<reference evidence="1" key="1">
    <citation type="submission" date="2024-07" db="EMBL/GenBank/DDBJ databases">
        <authorList>
            <person name="Li X.-J."/>
            <person name="Wang X."/>
        </authorList>
    </citation>
    <scope>NUCLEOTIDE SEQUENCE</scope>
    <source>
        <strain evidence="1">HSP-536</strain>
    </source>
</reference>
<gene>
    <name evidence="1" type="ORF">AB8B28_07270</name>
</gene>
<accession>A0AB39V1Y9</accession>
<dbReference type="RefSeq" id="WP_369715000.1">
    <property type="nucleotide sequence ID" value="NZ_CP165647.1"/>
</dbReference>
<protein>
    <submittedName>
        <fullName evidence="1">Uncharacterized protein</fullName>
    </submittedName>
</protein>
<dbReference type="KEGG" id="lala:AB8B28_07270"/>
<proteinExistence type="predicted"/>
<organism evidence="1">
    <name type="scientific">Leptotrichia alba</name>
    <dbReference type="NCBI Taxonomy" id="3239304"/>
    <lineage>
        <taxon>Bacteria</taxon>
        <taxon>Fusobacteriati</taxon>
        <taxon>Fusobacteriota</taxon>
        <taxon>Fusobacteriia</taxon>
        <taxon>Fusobacteriales</taxon>
        <taxon>Leptotrichiaceae</taxon>
        <taxon>Leptotrichia</taxon>
    </lineage>
</organism>
<evidence type="ECO:0000313" key="1">
    <source>
        <dbReference type="EMBL" id="XDU61456.1"/>
    </source>
</evidence>
<name>A0AB39V1Y9_9FUSO</name>